<proteinExistence type="predicted"/>
<protein>
    <submittedName>
        <fullName evidence="3">Mechanosensitive ion channel-like protein</fullName>
    </submittedName>
</protein>
<feature type="domain" description="Mechanosensitive ion channel MscS" evidence="2">
    <location>
        <begin position="182"/>
        <end position="248"/>
    </location>
</feature>
<reference evidence="3 4" key="1">
    <citation type="submission" date="2018-04" db="EMBL/GenBank/DDBJ databases">
        <title>Genomic Encyclopedia of Type Strains, Phase IV (KMG-IV): sequencing the most valuable type-strain genomes for metagenomic binning, comparative biology and taxonomic classification.</title>
        <authorList>
            <person name="Goeker M."/>
        </authorList>
    </citation>
    <scope>NUCLEOTIDE SEQUENCE [LARGE SCALE GENOMIC DNA]</scope>
    <source>
        <strain evidence="3 4">DSM 28688</strain>
    </source>
</reference>
<evidence type="ECO:0000256" key="1">
    <source>
        <dbReference type="SAM" id="Phobius"/>
    </source>
</evidence>
<dbReference type="Pfam" id="PF00924">
    <property type="entry name" value="MS_channel_2nd"/>
    <property type="match status" value="1"/>
</dbReference>
<feature type="transmembrane region" description="Helical" evidence="1">
    <location>
        <begin position="160"/>
        <end position="183"/>
    </location>
</feature>
<dbReference type="EMBL" id="QEKQ01000002">
    <property type="protein sequence ID" value="PVY78080.1"/>
    <property type="molecule type" value="Genomic_DNA"/>
</dbReference>
<dbReference type="InterPro" id="IPR006685">
    <property type="entry name" value="MscS_channel_2nd"/>
</dbReference>
<comment type="caution">
    <text evidence="3">The sequence shown here is derived from an EMBL/GenBank/DDBJ whole genome shotgun (WGS) entry which is preliminary data.</text>
</comment>
<gene>
    <name evidence="3" type="ORF">C8D92_102115</name>
</gene>
<dbReference type="GO" id="GO:0008381">
    <property type="term" value="F:mechanosensitive monoatomic ion channel activity"/>
    <property type="evidence" value="ECO:0007669"/>
    <property type="project" value="UniProtKB-ARBA"/>
</dbReference>
<dbReference type="InterPro" id="IPR010920">
    <property type="entry name" value="LSM_dom_sf"/>
</dbReference>
<sequence>MDTLSGDLMDWLTPTLLAFAAVAVTVLVYHILLRIVRRLTRSKAIGRMFLDSAAKPLGVSLCLMVLHGVLRAVPQDLPMLGLFLHIATPLLILSLTWAAVRCTAAIGDVIVTLNPVQEGEWRRARKVETQTRFLVRGLNVLIVIIGLGSALMTFNSVQQLGTSLLASAGIGGIILGFAARPVLGNLLAGMQIALTQPFRIDDVLNVQGEWCWVEEVTATYVVLRVWDLRRLVMPLQWFIENPFQNWSRNNADMLGTVFLWVDYAMPIEPLRDEFSRLLRTTELWDGQLERVQVTDSDERAMQVRFLMSAQDSSRSWDLRCLIREGMVTFVQRYHADCLPRLRAQVVGRTEDDANGFPGANKKGLTE</sequence>
<organism evidence="3 4">
    <name type="scientific">Tamilnaduibacter salinus</name>
    <dbReference type="NCBI Taxonomy" id="1484056"/>
    <lineage>
        <taxon>Bacteria</taxon>
        <taxon>Pseudomonadati</taxon>
        <taxon>Pseudomonadota</taxon>
        <taxon>Gammaproteobacteria</taxon>
        <taxon>Pseudomonadales</taxon>
        <taxon>Marinobacteraceae</taxon>
        <taxon>Tamilnaduibacter</taxon>
    </lineage>
</organism>
<evidence type="ECO:0000313" key="4">
    <source>
        <dbReference type="Proteomes" id="UP000245887"/>
    </source>
</evidence>
<feature type="transmembrane region" description="Helical" evidence="1">
    <location>
        <begin position="12"/>
        <end position="32"/>
    </location>
</feature>
<feature type="transmembrane region" description="Helical" evidence="1">
    <location>
        <begin position="133"/>
        <end position="154"/>
    </location>
</feature>
<accession>A0A2U1CZ61</accession>
<evidence type="ECO:0000313" key="3">
    <source>
        <dbReference type="EMBL" id="PVY78080.1"/>
    </source>
</evidence>
<keyword evidence="1" id="KW-1133">Transmembrane helix</keyword>
<keyword evidence="1" id="KW-0472">Membrane</keyword>
<name>A0A2U1CZ61_9GAMM</name>
<dbReference type="SUPFAM" id="SSF50182">
    <property type="entry name" value="Sm-like ribonucleoproteins"/>
    <property type="match status" value="1"/>
</dbReference>
<dbReference type="GO" id="GO:0016020">
    <property type="term" value="C:membrane"/>
    <property type="evidence" value="ECO:0007669"/>
    <property type="project" value="InterPro"/>
</dbReference>
<dbReference type="RefSeq" id="WP_423837063.1">
    <property type="nucleotide sequence ID" value="NZ_QEKQ01000002.1"/>
</dbReference>
<dbReference type="Gene3D" id="1.10.287.1260">
    <property type="match status" value="1"/>
</dbReference>
<dbReference type="AlphaFoldDB" id="A0A2U1CZ61"/>
<keyword evidence="1" id="KW-0812">Transmembrane</keyword>
<evidence type="ECO:0000259" key="2">
    <source>
        <dbReference type="Pfam" id="PF00924"/>
    </source>
</evidence>
<dbReference type="PANTHER" id="PTHR30566">
    <property type="entry name" value="YNAI-RELATED MECHANOSENSITIVE ION CHANNEL"/>
    <property type="match status" value="1"/>
</dbReference>
<dbReference type="PANTHER" id="PTHR30566:SF25">
    <property type="entry name" value="INNER MEMBRANE PROTEIN"/>
    <property type="match status" value="1"/>
</dbReference>
<feature type="transmembrane region" description="Helical" evidence="1">
    <location>
        <begin position="79"/>
        <end position="100"/>
    </location>
</feature>
<feature type="transmembrane region" description="Helical" evidence="1">
    <location>
        <begin position="53"/>
        <end position="73"/>
    </location>
</feature>
<dbReference type="Proteomes" id="UP000245887">
    <property type="component" value="Unassembled WGS sequence"/>
</dbReference>